<dbReference type="Gene3D" id="3.40.50.150">
    <property type="entry name" value="Vaccinia Virus protein VP39"/>
    <property type="match status" value="2"/>
</dbReference>
<evidence type="ECO:0000313" key="7">
    <source>
        <dbReference type="EMBL" id="RHE41237.1"/>
    </source>
</evidence>
<sequence length="817" mass="93329">MNNLKNEIHDYWTNRARGYSEYNQQEMADARRTMWRDKLLSLLGNQFPEKEPKEIKILDVGTGPGFFAILLAEAGYQVTAVDYTEEMLKEAQSNAGGLAECIVWKTGDAQALDVESNSFDAVVTRNVTWNLPRPDFAYKEWLRVLKPEGVLYNFDADWYGHLYNEEKRSSYEKDRRQTEEQNVEDYYSGTDIEKMEEIARQVPLSRLERPKWDIETMKKSGFLDVACDEEVWKEVWTEEEIINNSTSPIFLLTGRKRDAFHLKNITVQPGKKWSGELELANGDIRLPATVLHGHGTGKTMLITAGVHAGEYVGIQAAIELSQKLKIEKVNGTIIIVKVMNRPAFEARNGSMGLDDGKNLNREFPGNPDGTEMERLAWAISQELQPAADYYIDLHSGDDYEKLIPYVYYAGAAAGEVVSLSRQMAEQVDVPYMVKSNVASGGSYNYAASQGIPSILIERGGMGDWTYEEVRSTRRDVRNILCHLGIYQGLKDFRTYYPLDVADVRYQDAEENGLWYPFKKVGDMIQEGDILGEVRDYEGNVKEVSVAEFDGVLLYQCGTLQVLGNGPMVTYGRIVSRYDERKERIVNYWEKRSDSFLVQKRQELHSAMAERWMREIHVQLPEGKKLRILDVGCGAGFFSILLAKEGHQVTGIDLTPDMIKNARLLAEEENVSCEFQVMDAENPEFQEETFDVVISRNLTWTLPHVQHAYQEWIRVLKKGGILLNFDANYGITDFSNVADLPENHAHNILGDDMMRECEEIKRQLPISSYSRPAWDLETLGALELKEFKLDLGISSRIYLEKDAFYNPTPLFMLRTTKK</sequence>
<dbReference type="GO" id="GO:0016788">
    <property type="term" value="F:hydrolase activity, acting on ester bonds"/>
    <property type="evidence" value="ECO:0007669"/>
    <property type="project" value="InterPro"/>
</dbReference>
<dbReference type="RefSeq" id="WP_118050017.1">
    <property type="nucleotide sequence ID" value="NZ_CABJFK010000002.1"/>
</dbReference>
<dbReference type="Pfam" id="PF08241">
    <property type="entry name" value="Methyltransf_11"/>
    <property type="match status" value="2"/>
</dbReference>
<dbReference type="SUPFAM" id="SSF53335">
    <property type="entry name" value="S-adenosyl-L-methionine-dependent methyltransferases"/>
    <property type="match status" value="2"/>
</dbReference>
<dbReference type="CDD" id="cd02440">
    <property type="entry name" value="AdoMet_MTases"/>
    <property type="match status" value="2"/>
</dbReference>
<dbReference type="InterPro" id="IPR055438">
    <property type="entry name" value="AstE_AspA_cat"/>
</dbReference>
<dbReference type="AlphaFoldDB" id="A0A414J9P6"/>
<dbReference type="Gene3D" id="3.40.630.10">
    <property type="entry name" value="Zn peptidases"/>
    <property type="match status" value="1"/>
</dbReference>
<dbReference type="GO" id="GO:0008757">
    <property type="term" value="F:S-adenosylmethionine-dependent methyltransferase activity"/>
    <property type="evidence" value="ECO:0007669"/>
    <property type="project" value="InterPro"/>
</dbReference>
<gene>
    <name evidence="7" type="ORF">DW740_02670</name>
</gene>
<proteinExistence type="predicted"/>
<dbReference type="GO" id="GO:0046872">
    <property type="term" value="F:metal ion binding"/>
    <property type="evidence" value="ECO:0007669"/>
    <property type="project" value="UniProtKB-KW"/>
</dbReference>
<keyword evidence="2" id="KW-0479">Metal-binding</keyword>
<accession>A0A414J9P6</accession>
<keyword evidence="7" id="KW-0489">Methyltransferase</keyword>
<dbReference type="GO" id="GO:0032259">
    <property type="term" value="P:methylation"/>
    <property type="evidence" value="ECO:0007669"/>
    <property type="project" value="UniProtKB-KW"/>
</dbReference>
<comment type="caution">
    <text evidence="7">The sequence shown here is derived from an EMBL/GenBank/DDBJ whole genome shotgun (WGS) entry which is preliminary data.</text>
</comment>
<evidence type="ECO:0000256" key="2">
    <source>
        <dbReference type="ARBA" id="ARBA00022723"/>
    </source>
</evidence>
<dbReference type="PANTHER" id="PTHR43591:SF24">
    <property type="entry name" value="2-METHOXY-6-POLYPRENYL-1,4-BENZOQUINOL METHYLASE, MITOCHONDRIAL"/>
    <property type="match status" value="1"/>
</dbReference>
<keyword evidence="3" id="KW-0378">Hydrolase</keyword>
<feature type="domain" description="Succinylglutamate desuccinylase/Aspartoacylase catalytic" evidence="6">
    <location>
        <begin position="297"/>
        <end position="482"/>
    </location>
</feature>
<feature type="domain" description="Methyltransferase type 11" evidence="5">
    <location>
        <begin position="628"/>
        <end position="722"/>
    </location>
</feature>
<comment type="cofactor">
    <cofactor evidence="1">
        <name>Zn(2+)</name>
        <dbReference type="ChEBI" id="CHEBI:29105"/>
    </cofactor>
</comment>
<evidence type="ECO:0000256" key="4">
    <source>
        <dbReference type="ARBA" id="ARBA00022833"/>
    </source>
</evidence>
<keyword evidence="7" id="KW-0808">Transferase</keyword>
<keyword evidence="4" id="KW-0862">Zinc</keyword>
<dbReference type="Proteomes" id="UP000283745">
    <property type="component" value="Unassembled WGS sequence"/>
</dbReference>
<dbReference type="InterPro" id="IPR013216">
    <property type="entry name" value="Methyltransf_11"/>
</dbReference>
<dbReference type="InterPro" id="IPR029063">
    <property type="entry name" value="SAM-dependent_MTases_sf"/>
</dbReference>
<dbReference type="CDD" id="cd06254">
    <property type="entry name" value="M14_ASTE_ASPA-like"/>
    <property type="match status" value="1"/>
</dbReference>
<protein>
    <submittedName>
        <fullName evidence="7">Methyltransferase domain-containing protein</fullName>
    </submittedName>
</protein>
<feature type="domain" description="Methyltransferase type 11" evidence="5">
    <location>
        <begin position="58"/>
        <end position="152"/>
    </location>
</feature>
<evidence type="ECO:0000259" key="5">
    <source>
        <dbReference type="Pfam" id="PF08241"/>
    </source>
</evidence>
<dbReference type="PANTHER" id="PTHR43591">
    <property type="entry name" value="METHYLTRANSFERASE"/>
    <property type="match status" value="1"/>
</dbReference>
<dbReference type="Pfam" id="PF24827">
    <property type="entry name" value="AstE_AspA_cat"/>
    <property type="match status" value="1"/>
</dbReference>
<evidence type="ECO:0000259" key="6">
    <source>
        <dbReference type="Pfam" id="PF24827"/>
    </source>
</evidence>
<evidence type="ECO:0000256" key="1">
    <source>
        <dbReference type="ARBA" id="ARBA00001947"/>
    </source>
</evidence>
<organism evidence="7 8">
    <name type="scientific">Blautia obeum</name>
    <dbReference type="NCBI Taxonomy" id="40520"/>
    <lineage>
        <taxon>Bacteria</taxon>
        <taxon>Bacillati</taxon>
        <taxon>Bacillota</taxon>
        <taxon>Clostridia</taxon>
        <taxon>Lachnospirales</taxon>
        <taxon>Lachnospiraceae</taxon>
        <taxon>Blautia</taxon>
    </lineage>
</organism>
<reference evidence="7 8" key="1">
    <citation type="submission" date="2018-08" db="EMBL/GenBank/DDBJ databases">
        <title>A genome reference for cultivated species of the human gut microbiota.</title>
        <authorList>
            <person name="Zou Y."/>
            <person name="Xue W."/>
            <person name="Luo G."/>
        </authorList>
    </citation>
    <scope>NUCLEOTIDE SEQUENCE [LARGE SCALE GENOMIC DNA]</scope>
    <source>
        <strain evidence="7 8">AM28-23</strain>
    </source>
</reference>
<dbReference type="EMBL" id="QSKF01000002">
    <property type="protein sequence ID" value="RHE41237.1"/>
    <property type="molecule type" value="Genomic_DNA"/>
</dbReference>
<evidence type="ECO:0000256" key="3">
    <source>
        <dbReference type="ARBA" id="ARBA00022801"/>
    </source>
</evidence>
<evidence type="ECO:0000313" key="8">
    <source>
        <dbReference type="Proteomes" id="UP000283745"/>
    </source>
</evidence>
<name>A0A414J9P6_9FIRM</name>
<dbReference type="SUPFAM" id="SSF53187">
    <property type="entry name" value="Zn-dependent exopeptidases"/>
    <property type="match status" value="1"/>
</dbReference>